<reference evidence="1" key="1">
    <citation type="submission" date="2014-09" db="EMBL/GenBank/DDBJ databases">
        <authorList>
            <person name="Magalhaes I.L.F."/>
            <person name="Oliveira U."/>
            <person name="Santos F.R."/>
            <person name="Vidigal T.H.D.A."/>
            <person name="Brescovit A.D."/>
            <person name="Santos A.J."/>
        </authorList>
    </citation>
    <scope>NUCLEOTIDE SEQUENCE</scope>
    <source>
        <tissue evidence="1">Shoot tissue taken approximately 20 cm above the soil surface</tissue>
    </source>
</reference>
<dbReference type="EMBL" id="GBRH01177700">
    <property type="protein sequence ID" value="JAE20196.1"/>
    <property type="molecule type" value="Transcribed_RNA"/>
</dbReference>
<dbReference type="AlphaFoldDB" id="A0A0A9GCC4"/>
<protein>
    <submittedName>
        <fullName evidence="1">CesA-2</fullName>
    </submittedName>
</protein>
<accession>A0A0A9GCC4</accession>
<name>A0A0A9GCC4_ARUDO</name>
<proteinExistence type="predicted"/>
<reference evidence="1" key="2">
    <citation type="journal article" date="2015" name="Data Brief">
        <title>Shoot transcriptome of the giant reed, Arundo donax.</title>
        <authorList>
            <person name="Barrero R.A."/>
            <person name="Guerrero F.D."/>
            <person name="Moolhuijzen P."/>
            <person name="Goolsby J.A."/>
            <person name="Tidwell J."/>
            <person name="Bellgard S.E."/>
            <person name="Bellgard M.I."/>
        </authorList>
    </citation>
    <scope>NUCLEOTIDE SEQUENCE</scope>
    <source>
        <tissue evidence="1">Shoot tissue taken approximately 20 cm above the soil surface</tissue>
    </source>
</reference>
<sequence>MAAIQLQSDHNKARNFHIRLAATWLLHTEEHRLFSKSGSFYL</sequence>
<organism evidence="1">
    <name type="scientific">Arundo donax</name>
    <name type="common">Giant reed</name>
    <name type="synonym">Donax arundinaceus</name>
    <dbReference type="NCBI Taxonomy" id="35708"/>
    <lineage>
        <taxon>Eukaryota</taxon>
        <taxon>Viridiplantae</taxon>
        <taxon>Streptophyta</taxon>
        <taxon>Embryophyta</taxon>
        <taxon>Tracheophyta</taxon>
        <taxon>Spermatophyta</taxon>
        <taxon>Magnoliopsida</taxon>
        <taxon>Liliopsida</taxon>
        <taxon>Poales</taxon>
        <taxon>Poaceae</taxon>
        <taxon>PACMAD clade</taxon>
        <taxon>Arundinoideae</taxon>
        <taxon>Arundineae</taxon>
        <taxon>Arundo</taxon>
    </lineage>
</organism>
<evidence type="ECO:0000313" key="1">
    <source>
        <dbReference type="EMBL" id="JAE20196.1"/>
    </source>
</evidence>